<organism evidence="2 3">
    <name type="scientific">Polysphondylium violaceum</name>
    <dbReference type="NCBI Taxonomy" id="133409"/>
    <lineage>
        <taxon>Eukaryota</taxon>
        <taxon>Amoebozoa</taxon>
        <taxon>Evosea</taxon>
        <taxon>Eumycetozoa</taxon>
        <taxon>Dictyostelia</taxon>
        <taxon>Dictyosteliales</taxon>
        <taxon>Dictyosteliaceae</taxon>
        <taxon>Polysphondylium</taxon>
    </lineage>
</organism>
<gene>
    <name evidence="2" type="ORF">CYY_004196</name>
</gene>
<keyword evidence="3" id="KW-1185">Reference proteome</keyword>
<protein>
    <recommendedName>
        <fullName evidence="4">PPM-type phosphatase domain-containing protein</fullName>
    </recommendedName>
</protein>
<accession>A0A8J4UT67</accession>
<sequence>MKVKEKRKSKNKTQDNIKKQSSLSVLESSSSSKRNSNSDINNPGGDSFSPIILASKSLSTGSIESSTTSGDITPPFNNNIDHSDLQATLTSPQTSLNISNSSISIIAMSATTTATNYPNGNSSMNNSNNTTTNNTSAAQQQQLIKKQQEQQEMEITKTFLSEIQKLERLLQDLIIQRNTNTRKPIISTDEREFVREIENDSNDAELKREEDLLKTIIESKKADFRLFVAASDKNNKNGTIIKKSAFLKSGAALVIFPTVVEEKFCSSLPLIDIETCSNSNSNNCSNRLSVNSNGSNSSINSSNSNKPVNSNNNSSNLDESSDTNHDTTDNNNNNNNDNDNNDKDDIISTICGPLPDLPEDTHVYKDLICAKSGSSYPKHFTGRRIGDPICDRFKVLIFKDKLIVSLADGCNWGRLPYEAATKATDSFLLFLEENVHEINTIRKAGSFLLAAMTAAHKGIIAGKAEVYESGTTTLIGGLLTRIKSESNIKRMSSLTYMGKDHVDATWVFTGVTLGDCKAFHYSKKHRTFSDITKGNRQNLTDARDPGGRLGPYIRLGEPDLRNLEVFYKFCDQGDLILLLSDGVHDNLDPQQLGVNPTELGIEADTWEKAGQLFPSETEDAKSDYRKRWLSDHFQTEEQLEPTFISNTLLKHCTVTTQSSRDFMEQNTSKKLPSDYTLYPGKMDHNTCVCFKVGSFN</sequence>
<proteinExistence type="predicted"/>
<dbReference type="EMBL" id="AJWJ01000144">
    <property type="protein sequence ID" value="KAF2074491.1"/>
    <property type="molecule type" value="Genomic_DNA"/>
</dbReference>
<dbReference type="PANTHER" id="PTHR21586:SF2">
    <property type="entry name" value="PROTEIN PHOSPHATASE 2C-RELATED PROTEIN"/>
    <property type="match status" value="1"/>
</dbReference>
<feature type="compositionally biased region" description="Low complexity" evidence="1">
    <location>
        <begin position="21"/>
        <end position="42"/>
    </location>
</feature>
<feature type="compositionally biased region" description="Low complexity" evidence="1">
    <location>
        <begin position="329"/>
        <end position="338"/>
    </location>
</feature>
<dbReference type="PANTHER" id="PTHR21586">
    <property type="entry name" value="TIPA"/>
    <property type="match status" value="1"/>
</dbReference>
<dbReference type="InterPro" id="IPR036457">
    <property type="entry name" value="PPM-type-like_dom_sf"/>
</dbReference>
<feature type="region of interest" description="Disordered" evidence="1">
    <location>
        <begin position="292"/>
        <end position="344"/>
    </location>
</feature>
<reference evidence="2" key="1">
    <citation type="submission" date="2020-01" db="EMBL/GenBank/DDBJ databases">
        <title>Development of genomics and gene disruption for Polysphondylium violaceum indicates a role for the polyketide synthase stlB in stalk morphogenesis.</title>
        <authorList>
            <person name="Narita B."/>
            <person name="Kawabe Y."/>
            <person name="Kin K."/>
            <person name="Saito T."/>
            <person name="Gibbs R."/>
            <person name="Kuspa A."/>
            <person name="Muzny D."/>
            <person name="Queller D."/>
            <person name="Richards S."/>
            <person name="Strassman J."/>
            <person name="Sucgang R."/>
            <person name="Worley K."/>
            <person name="Schaap P."/>
        </authorList>
    </citation>
    <scope>NUCLEOTIDE SEQUENCE</scope>
    <source>
        <strain evidence="2">QSvi11</strain>
    </source>
</reference>
<feature type="region of interest" description="Disordered" evidence="1">
    <location>
        <begin position="1"/>
        <end position="48"/>
    </location>
</feature>
<name>A0A8J4UT67_9MYCE</name>
<dbReference type="InterPro" id="IPR053287">
    <property type="entry name" value="PP2C-like_domain"/>
</dbReference>
<dbReference type="Proteomes" id="UP000695562">
    <property type="component" value="Unassembled WGS sequence"/>
</dbReference>
<evidence type="ECO:0000313" key="2">
    <source>
        <dbReference type="EMBL" id="KAF2074491.1"/>
    </source>
</evidence>
<feature type="compositionally biased region" description="Low complexity" evidence="1">
    <location>
        <begin position="292"/>
        <end position="318"/>
    </location>
</feature>
<dbReference type="OrthoDB" id="2556847at2759"/>
<evidence type="ECO:0000256" key="1">
    <source>
        <dbReference type="SAM" id="MobiDB-lite"/>
    </source>
</evidence>
<dbReference type="AlphaFoldDB" id="A0A8J4UT67"/>
<dbReference type="SUPFAM" id="SSF81606">
    <property type="entry name" value="PP2C-like"/>
    <property type="match status" value="1"/>
</dbReference>
<evidence type="ECO:0008006" key="4">
    <source>
        <dbReference type="Google" id="ProtNLM"/>
    </source>
</evidence>
<dbReference type="Gene3D" id="3.60.40.10">
    <property type="entry name" value="PPM-type phosphatase domain"/>
    <property type="match status" value="1"/>
</dbReference>
<evidence type="ECO:0000313" key="3">
    <source>
        <dbReference type="Proteomes" id="UP000695562"/>
    </source>
</evidence>
<feature type="compositionally biased region" description="Basic residues" evidence="1">
    <location>
        <begin position="1"/>
        <end position="11"/>
    </location>
</feature>
<comment type="caution">
    <text evidence="2">The sequence shown here is derived from an EMBL/GenBank/DDBJ whole genome shotgun (WGS) entry which is preliminary data.</text>
</comment>